<reference evidence="4" key="2">
    <citation type="submission" date="2013-03" db="EMBL/GenBank/DDBJ databases">
        <title>Sequence assembly of the Biomphalaria glabrata genome version 4.3.</title>
        <authorList>
            <person name="Warren W."/>
            <person name="Wilson R.K."/>
            <person name="Hillier L.W."/>
            <person name="Minx P."/>
        </authorList>
    </citation>
    <scope>NUCLEOTIDE SEQUENCE</scope>
    <source>
        <strain evidence="4">BB02</strain>
    </source>
</reference>
<name>A0A2C9L0J7_BIOGL</name>
<dbReference type="VEuPathDB" id="VectorBase:BGLAX_037891"/>
<dbReference type="EnsemblMetazoa" id="BGLB025718-RA">
    <property type="protein sequence ID" value="BGLB025718-PA"/>
    <property type="gene ID" value="BGLB025718"/>
</dbReference>
<evidence type="ECO:0000313" key="6">
    <source>
        <dbReference type="Proteomes" id="UP000076420"/>
    </source>
</evidence>
<dbReference type="STRING" id="6526.A0A2C9L0J7"/>
<dbReference type="EnsemblMetazoa" id="BGLB025718-RB">
    <property type="protein sequence ID" value="BGLB025718-PB"/>
    <property type="gene ID" value="BGLB025718"/>
</dbReference>
<dbReference type="CDD" id="cd01449">
    <property type="entry name" value="TST_Repeat_2"/>
    <property type="match status" value="1"/>
</dbReference>
<evidence type="ECO:0000313" key="5">
    <source>
        <dbReference type="EnsemblMetazoa" id="BGLB025718-PB"/>
    </source>
</evidence>
<dbReference type="CDD" id="cd01448">
    <property type="entry name" value="TST_Repeat_1"/>
    <property type="match status" value="1"/>
</dbReference>
<dbReference type="AlphaFoldDB" id="A0A2C9L0J7"/>
<evidence type="ECO:0000256" key="1">
    <source>
        <dbReference type="ARBA" id="ARBA00022679"/>
    </source>
</evidence>
<gene>
    <name evidence="5" type="primary">106057680</name>
</gene>
<accession>A0A2C9L0J7</accession>
<dbReference type="Proteomes" id="UP000076420">
    <property type="component" value="Unassembled WGS sequence"/>
</dbReference>
<dbReference type="SUPFAM" id="SSF52821">
    <property type="entry name" value="Rhodanese/Cell cycle control phosphatase"/>
    <property type="match status" value="2"/>
</dbReference>
<dbReference type="GO" id="GO:0005739">
    <property type="term" value="C:mitochondrion"/>
    <property type="evidence" value="ECO:0007669"/>
    <property type="project" value="TreeGrafter"/>
</dbReference>
<dbReference type="InterPro" id="IPR001763">
    <property type="entry name" value="Rhodanese-like_dom"/>
</dbReference>
<dbReference type="SMART" id="SM00450">
    <property type="entry name" value="RHOD"/>
    <property type="match status" value="2"/>
</dbReference>
<dbReference type="Gene3D" id="3.40.250.10">
    <property type="entry name" value="Rhodanese-like domain"/>
    <property type="match status" value="2"/>
</dbReference>
<feature type="domain" description="Rhodanese" evidence="3">
    <location>
        <begin position="27"/>
        <end position="146"/>
    </location>
</feature>
<keyword evidence="1" id="KW-0808">Transferase</keyword>
<dbReference type="InterPro" id="IPR036873">
    <property type="entry name" value="Rhodanese-like_dom_sf"/>
</dbReference>
<dbReference type="PANTHER" id="PTHR11364">
    <property type="entry name" value="THIOSULFATE SULFERTANSFERASE"/>
    <property type="match status" value="1"/>
</dbReference>
<protein>
    <recommendedName>
        <fullName evidence="3">Rhodanese domain-containing protein</fullName>
    </recommendedName>
</protein>
<organism evidence="5 6">
    <name type="scientific">Biomphalaria glabrata</name>
    <name type="common">Bloodfluke planorb</name>
    <name type="synonym">Freshwater snail</name>
    <dbReference type="NCBI Taxonomy" id="6526"/>
    <lineage>
        <taxon>Eukaryota</taxon>
        <taxon>Metazoa</taxon>
        <taxon>Spiralia</taxon>
        <taxon>Lophotrochozoa</taxon>
        <taxon>Mollusca</taxon>
        <taxon>Gastropoda</taxon>
        <taxon>Heterobranchia</taxon>
        <taxon>Euthyneura</taxon>
        <taxon>Panpulmonata</taxon>
        <taxon>Hygrophila</taxon>
        <taxon>Lymnaeoidea</taxon>
        <taxon>Planorbidae</taxon>
        <taxon>Biomphalaria</taxon>
    </lineage>
</organism>
<evidence type="ECO:0000256" key="2">
    <source>
        <dbReference type="ARBA" id="ARBA00022737"/>
    </source>
</evidence>
<proteinExistence type="predicted"/>
<dbReference type="OrthoDB" id="270167at2759"/>
<dbReference type="VEuPathDB" id="VectorBase:BGLB025718"/>
<dbReference type="PANTHER" id="PTHR11364:SF27">
    <property type="entry name" value="SULFURTRANSFERASE"/>
    <property type="match status" value="1"/>
</dbReference>
<dbReference type="EnsemblMetazoa" id="BGLB025718-RC">
    <property type="protein sequence ID" value="BGLB025718-PC"/>
    <property type="gene ID" value="BGLB025718"/>
</dbReference>
<feature type="domain" description="Rhodanese" evidence="3">
    <location>
        <begin position="176"/>
        <end position="286"/>
    </location>
</feature>
<reference evidence="5" key="3">
    <citation type="submission" date="2020-05" db="UniProtKB">
        <authorList>
            <consortium name="EnsemblMetazoa"/>
        </authorList>
    </citation>
    <scope>IDENTIFICATION</scope>
    <source>
        <strain evidence="5">BB02</strain>
    </source>
</reference>
<dbReference type="GO" id="GO:0004792">
    <property type="term" value="F:thiosulfate-cyanide sulfurtransferase activity"/>
    <property type="evidence" value="ECO:0007669"/>
    <property type="project" value="TreeGrafter"/>
</dbReference>
<reference evidence="4" key="1">
    <citation type="journal article" date="2004" name="J. Parasitol.">
        <title>The mitochondrial genome of Biomphalaria glabrata (Gastropoda: Basommatophora), intermediate host of Schistosoma mansoni.</title>
        <authorList>
            <person name="DeJong R.J."/>
            <person name="Emery A.M."/>
            <person name="Adema C.M."/>
        </authorList>
    </citation>
    <scope>NUCLEOTIDE SEQUENCE</scope>
    <source>
        <strain evidence="4">BB02</strain>
    </source>
</reference>
<evidence type="ECO:0000259" key="3">
    <source>
        <dbReference type="PROSITE" id="PS50206"/>
    </source>
</evidence>
<dbReference type="PROSITE" id="PS50206">
    <property type="entry name" value="RHODANESE_3"/>
    <property type="match status" value="2"/>
</dbReference>
<dbReference type="InterPro" id="IPR045078">
    <property type="entry name" value="TST/MPST-like"/>
</dbReference>
<dbReference type="RefSeq" id="XP_013070449.2">
    <property type="nucleotide sequence ID" value="XM_013214995.2"/>
</dbReference>
<keyword evidence="2" id="KW-0677">Repeat</keyword>
<sequence length="294" mass="32894">MARISTLVSTNWLREQILCSARGLPKLTNSLRVLDTSWVPDADVDGYKQFYQEAHIPTALHFDLKKVSPPVSGSNVKFKIPNTNYFQDYVENLGISNSTHVIAYDRFNTRPSFRTWFLFRLFGHDKISVLNGGLRQWIMNGFHVTTEEPSVEKGEFKVNFKSHLLRDYEAMVKIVKSQKEQIMDARGSESFYYSETEDSGGHIPGAKNIPFSSLFNEDGTVKSKNELKKLFDDAGIDLKLPLVSSCLTGMTACGLIAAANILGKDDVSLYNGSFTEWGAVSEPSLIAKITKTDS</sequence>
<dbReference type="KEGG" id="bgt:106057680"/>
<evidence type="ECO:0000313" key="4">
    <source>
        <dbReference type="EnsemblMetazoa" id="BGLB025718-PA"/>
    </source>
</evidence>
<dbReference type="Pfam" id="PF00581">
    <property type="entry name" value="Rhodanese"/>
    <property type="match status" value="2"/>
</dbReference>